<proteinExistence type="predicted"/>
<gene>
    <name evidence="3" type="ORF">CC1G_12035</name>
</gene>
<accession>A8P8H8</accession>
<feature type="compositionally biased region" description="Low complexity" evidence="1">
    <location>
        <begin position="63"/>
        <end position="84"/>
    </location>
</feature>
<protein>
    <submittedName>
        <fullName evidence="3">Uncharacterized protein</fullName>
    </submittedName>
</protein>
<dbReference type="VEuPathDB" id="FungiDB:CC1G_12035"/>
<feature type="signal peptide" evidence="2">
    <location>
        <begin position="1"/>
        <end position="32"/>
    </location>
</feature>
<dbReference type="OrthoDB" id="2951040at2759"/>
<dbReference type="EMBL" id="AACS02000011">
    <property type="protein sequence ID" value="EAU82247.1"/>
    <property type="molecule type" value="Genomic_DNA"/>
</dbReference>
<evidence type="ECO:0000256" key="2">
    <source>
        <dbReference type="SAM" id="SignalP"/>
    </source>
</evidence>
<feature type="region of interest" description="Disordered" evidence="1">
    <location>
        <begin position="63"/>
        <end position="113"/>
    </location>
</feature>
<dbReference type="AlphaFoldDB" id="A8P8H8"/>
<evidence type="ECO:0000313" key="4">
    <source>
        <dbReference type="Proteomes" id="UP000001861"/>
    </source>
</evidence>
<dbReference type="Proteomes" id="UP000001861">
    <property type="component" value="Unassembled WGS sequence"/>
</dbReference>
<dbReference type="GeneID" id="6016190"/>
<evidence type="ECO:0000313" key="3">
    <source>
        <dbReference type="EMBL" id="EAU82247.1"/>
    </source>
</evidence>
<dbReference type="InParanoid" id="A8P8H8"/>
<keyword evidence="2" id="KW-0732">Signal</keyword>
<keyword evidence="4" id="KW-1185">Reference proteome</keyword>
<sequence length="280" mass="29307">MSRRPHPPSPSSPPLFVLLSALSLLILQQAWGAEAAFTMPVFSGNDTVDLNAAGTWCYYPGSFSSSSSSSSSSSTTTTITSNTSDGNPNPNSNANAQVDAELPPDVDSTCPPGTPKADLLAVLQRHLNQPPDDSLSIAYYSASLERLGGAGYPLGWAIGSNSNSNSGSGSPDPDSPTDDLSSIVGRKVYLCLSGQREDGTYKTICEVARGDNQFGLLDERGFEREREREGEGGEQKAVCALAVGQRHVSDGCYVPVGMSVEDDESGARGVTAGRGMSYAL</sequence>
<evidence type="ECO:0000256" key="1">
    <source>
        <dbReference type="SAM" id="MobiDB-lite"/>
    </source>
</evidence>
<dbReference type="RefSeq" id="XP_001839572.1">
    <property type="nucleotide sequence ID" value="XM_001839520.2"/>
</dbReference>
<dbReference type="KEGG" id="cci:CC1G_12035"/>
<comment type="caution">
    <text evidence="3">The sequence shown here is derived from an EMBL/GenBank/DDBJ whole genome shotgun (WGS) entry which is preliminary data.</text>
</comment>
<feature type="compositionally biased region" description="Polar residues" evidence="1">
    <location>
        <begin position="85"/>
        <end position="96"/>
    </location>
</feature>
<reference evidence="3 4" key="1">
    <citation type="journal article" date="2010" name="Proc. Natl. Acad. Sci. U.S.A.">
        <title>Insights into evolution of multicellular fungi from the assembled chromosomes of the mushroom Coprinopsis cinerea (Coprinus cinereus).</title>
        <authorList>
            <person name="Stajich J.E."/>
            <person name="Wilke S.K."/>
            <person name="Ahren D."/>
            <person name="Au C.H."/>
            <person name="Birren B.W."/>
            <person name="Borodovsky M."/>
            <person name="Burns C."/>
            <person name="Canback B."/>
            <person name="Casselton L.A."/>
            <person name="Cheng C.K."/>
            <person name="Deng J."/>
            <person name="Dietrich F.S."/>
            <person name="Fargo D.C."/>
            <person name="Farman M.L."/>
            <person name="Gathman A.C."/>
            <person name="Goldberg J."/>
            <person name="Guigo R."/>
            <person name="Hoegger P.J."/>
            <person name="Hooker J.B."/>
            <person name="Huggins A."/>
            <person name="James T.Y."/>
            <person name="Kamada T."/>
            <person name="Kilaru S."/>
            <person name="Kodira C."/>
            <person name="Kues U."/>
            <person name="Kupfer D."/>
            <person name="Kwan H.S."/>
            <person name="Lomsadze A."/>
            <person name="Li W."/>
            <person name="Lilly W.W."/>
            <person name="Ma L.J."/>
            <person name="Mackey A.J."/>
            <person name="Manning G."/>
            <person name="Martin F."/>
            <person name="Muraguchi H."/>
            <person name="Natvig D.O."/>
            <person name="Palmerini H."/>
            <person name="Ramesh M.A."/>
            <person name="Rehmeyer C.J."/>
            <person name="Roe B.A."/>
            <person name="Shenoy N."/>
            <person name="Stanke M."/>
            <person name="Ter-Hovhannisyan V."/>
            <person name="Tunlid A."/>
            <person name="Velagapudi R."/>
            <person name="Vision T.J."/>
            <person name="Zeng Q."/>
            <person name="Zolan M.E."/>
            <person name="Pukkila P.J."/>
        </authorList>
    </citation>
    <scope>NUCLEOTIDE SEQUENCE [LARGE SCALE GENOMIC DNA]</scope>
    <source>
        <strain evidence="4">Okayama-7 / 130 / ATCC MYA-4618 / FGSC 9003</strain>
    </source>
</reference>
<name>A8P8H8_COPC7</name>
<feature type="chain" id="PRO_5002727702" evidence="2">
    <location>
        <begin position="33"/>
        <end position="280"/>
    </location>
</feature>
<organism evidence="3 4">
    <name type="scientific">Coprinopsis cinerea (strain Okayama-7 / 130 / ATCC MYA-4618 / FGSC 9003)</name>
    <name type="common">Inky cap fungus</name>
    <name type="synonym">Hormographiella aspergillata</name>
    <dbReference type="NCBI Taxonomy" id="240176"/>
    <lineage>
        <taxon>Eukaryota</taxon>
        <taxon>Fungi</taxon>
        <taxon>Dikarya</taxon>
        <taxon>Basidiomycota</taxon>
        <taxon>Agaricomycotina</taxon>
        <taxon>Agaricomycetes</taxon>
        <taxon>Agaricomycetidae</taxon>
        <taxon>Agaricales</taxon>
        <taxon>Agaricineae</taxon>
        <taxon>Psathyrellaceae</taxon>
        <taxon>Coprinopsis</taxon>
    </lineage>
</organism>